<dbReference type="Gene3D" id="3.30.160.250">
    <property type="match status" value="1"/>
</dbReference>
<keyword evidence="4" id="KW-1185">Reference proteome</keyword>
<dbReference type="KEGG" id="sap:Sulac_0956"/>
<organism evidence="3 4">
    <name type="scientific">Sulfobacillus acidophilus (strain ATCC 700253 / DSM 10332 / NAL)</name>
    <dbReference type="NCBI Taxonomy" id="679936"/>
    <lineage>
        <taxon>Bacteria</taxon>
        <taxon>Bacillati</taxon>
        <taxon>Bacillota</taxon>
        <taxon>Clostridia</taxon>
        <taxon>Eubacteriales</taxon>
        <taxon>Clostridiales Family XVII. Incertae Sedis</taxon>
        <taxon>Sulfobacillus</taxon>
    </lineage>
</organism>
<dbReference type="HOGENOM" id="CLU_1776490_0_0_9"/>
<name>G8TST1_SULAD</name>
<gene>
    <name evidence="3" type="ordered locus">Sulac_0956</name>
</gene>
<dbReference type="PATRIC" id="fig|679936.5.peg.1012"/>
<dbReference type="SMART" id="SM00966">
    <property type="entry name" value="SpoVT_AbrB"/>
    <property type="match status" value="1"/>
</dbReference>
<sequence length="146" mass="16212">MSLSKITRNGQVTIPKLIREAFSLEEGDYVDILRDGDQIVMRPKKVKIIDASASYLWRNQAAEAHAEPVPESHPQRFKVWLGWDADASLWVAYVPALNHVSARGETREEALKNAQEAILSYLGLSGKTVQATPVGDVSEMVEIDIP</sequence>
<dbReference type="Gene3D" id="2.10.260.10">
    <property type="match status" value="1"/>
</dbReference>
<dbReference type="InterPro" id="IPR052975">
    <property type="entry name" value="Repressor-like_regulatory"/>
</dbReference>
<dbReference type="SUPFAM" id="SSF143100">
    <property type="entry name" value="TTHA1013/TTHA0281-like"/>
    <property type="match status" value="1"/>
</dbReference>
<dbReference type="InterPro" id="IPR037914">
    <property type="entry name" value="SpoVT-AbrB_sf"/>
</dbReference>
<dbReference type="Pfam" id="PF04014">
    <property type="entry name" value="MazE_antitoxin"/>
    <property type="match status" value="1"/>
</dbReference>
<dbReference type="EMBL" id="CP003179">
    <property type="protein sequence ID" value="AEW04458.1"/>
    <property type="molecule type" value="Genomic_DNA"/>
</dbReference>
<proteinExistence type="predicted"/>
<protein>
    <submittedName>
        <fullName evidence="3">Transcriptional regulator, AbrB family</fullName>
    </submittedName>
</protein>
<keyword evidence="1" id="KW-0238">DNA-binding</keyword>
<dbReference type="PROSITE" id="PS51740">
    <property type="entry name" value="SPOVT_ABRB"/>
    <property type="match status" value="1"/>
</dbReference>
<dbReference type="GO" id="GO:0003677">
    <property type="term" value="F:DNA binding"/>
    <property type="evidence" value="ECO:0007669"/>
    <property type="project" value="UniProtKB-UniRule"/>
</dbReference>
<dbReference type="InterPro" id="IPR007159">
    <property type="entry name" value="SpoVT-AbrB_dom"/>
</dbReference>
<dbReference type="InterPro" id="IPR035069">
    <property type="entry name" value="TTHA1013/TTHA0281-like"/>
</dbReference>
<reference evidence="3 4" key="2">
    <citation type="journal article" date="2012" name="Stand. Genomic Sci.">
        <title>Complete genome sequence of the moderately thermophilic mineral-sulfide-oxidizing firmicute Sulfobacillus acidophilus type strain (NAL(T)).</title>
        <authorList>
            <person name="Anderson I."/>
            <person name="Chertkov O."/>
            <person name="Chen A."/>
            <person name="Saunders E."/>
            <person name="Lapidus A."/>
            <person name="Nolan M."/>
            <person name="Lucas S."/>
            <person name="Hammon N."/>
            <person name="Deshpande S."/>
            <person name="Cheng J.F."/>
            <person name="Han C."/>
            <person name="Tapia R."/>
            <person name="Goodwin L.A."/>
            <person name="Pitluck S."/>
            <person name="Liolios K."/>
            <person name="Pagani I."/>
            <person name="Ivanova N."/>
            <person name="Mikhailova N."/>
            <person name="Pati A."/>
            <person name="Palaniappan K."/>
            <person name="Land M."/>
            <person name="Pan C."/>
            <person name="Rohde M."/>
            <person name="Pukall R."/>
            <person name="Goker M."/>
            <person name="Detter J.C."/>
            <person name="Woyke T."/>
            <person name="Bristow J."/>
            <person name="Eisen J.A."/>
            <person name="Markowitz V."/>
            <person name="Hugenholtz P."/>
            <person name="Kyrpides N.C."/>
            <person name="Klenk H.P."/>
            <person name="Mavromatis K."/>
        </authorList>
    </citation>
    <scope>NUCLEOTIDE SEQUENCE [LARGE SCALE GENOMIC DNA]</scope>
    <source>
        <strain evidence="4">ATCC 700253 / DSM 10332 / NAL</strain>
    </source>
</reference>
<dbReference type="PANTHER" id="PTHR34860">
    <property type="entry name" value="REPRESSOR-LIKE PROTEIN SSO7C3"/>
    <property type="match status" value="1"/>
</dbReference>
<accession>G8TST1</accession>
<dbReference type="STRING" id="679936.Sulac_0956"/>
<reference evidence="4" key="1">
    <citation type="submission" date="2011-12" db="EMBL/GenBank/DDBJ databases">
        <title>The complete genome of chromosome of Sulfobacillus acidophilus DSM 10332.</title>
        <authorList>
            <person name="Lucas S."/>
            <person name="Han J."/>
            <person name="Lapidus A."/>
            <person name="Bruce D."/>
            <person name="Goodwin L."/>
            <person name="Pitluck S."/>
            <person name="Peters L."/>
            <person name="Kyrpides N."/>
            <person name="Mavromatis K."/>
            <person name="Ivanova N."/>
            <person name="Mikhailova N."/>
            <person name="Chertkov O."/>
            <person name="Saunders E."/>
            <person name="Detter J.C."/>
            <person name="Tapia R."/>
            <person name="Han C."/>
            <person name="Land M."/>
            <person name="Hauser L."/>
            <person name="Markowitz V."/>
            <person name="Cheng J.-F."/>
            <person name="Hugenholtz P."/>
            <person name="Woyke T."/>
            <person name="Wu D."/>
            <person name="Pukall R."/>
            <person name="Gehrich-Schroeter G."/>
            <person name="Schneider S."/>
            <person name="Klenk H.-P."/>
            <person name="Eisen J.A."/>
        </authorList>
    </citation>
    <scope>NUCLEOTIDE SEQUENCE [LARGE SCALE GENOMIC DNA]</scope>
    <source>
        <strain evidence="4">ATCC 700253 / DSM 10332 / NAL</strain>
    </source>
</reference>
<evidence type="ECO:0000259" key="2">
    <source>
        <dbReference type="PROSITE" id="PS51740"/>
    </source>
</evidence>
<dbReference type="AlphaFoldDB" id="G8TST1"/>
<dbReference type="NCBIfam" id="TIGR01439">
    <property type="entry name" value="lp_hng_hel_AbrB"/>
    <property type="match status" value="1"/>
</dbReference>
<dbReference type="SUPFAM" id="SSF89447">
    <property type="entry name" value="AbrB/MazE/MraZ-like"/>
    <property type="match status" value="1"/>
</dbReference>
<dbReference type="PANTHER" id="PTHR34860:SF6">
    <property type="entry name" value="REPRESSOR-LIKE PROTEIN SSO7C3"/>
    <property type="match status" value="1"/>
</dbReference>
<evidence type="ECO:0000313" key="4">
    <source>
        <dbReference type="Proteomes" id="UP000005439"/>
    </source>
</evidence>
<evidence type="ECO:0000256" key="1">
    <source>
        <dbReference type="PROSITE-ProRule" id="PRU01076"/>
    </source>
</evidence>
<evidence type="ECO:0000313" key="3">
    <source>
        <dbReference type="EMBL" id="AEW04458.1"/>
    </source>
</evidence>
<feature type="domain" description="SpoVT-AbrB" evidence="2">
    <location>
        <begin position="1"/>
        <end position="46"/>
    </location>
</feature>
<dbReference type="Proteomes" id="UP000005439">
    <property type="component" value="Chromosome"/>
</dbReference>